<evidence type="ECO:0000313" key="2">
    <source>
        <dbReference type="EMBL" id="KAG7455099.1"/>
    </source>
</evidence>
<feature type="region of interest" description="Disordered" evidence="1">
    <location>
        <begin position="1"/>
        <end position="98"/>
    </location>
</feature>
<gene>
    <name evidence="2" type="ORF">MATL_G00252830</name>
</gene>
<feature type="compositionally biased region" description="Polar residues" evidence="1">
    <location>
        <begin position="1"/>
        <end position="12"/>
    </location>
</feature>
<reference evidence="2" key="1">
    <citation type="submission" date="2021-01" db="EMBL/GenBank/DDBJ databases">
        <authorList>
            <person name="Zahm M."/>
            <person name="Roques C."/>
            <person name="Cabau C."/>
            <person name="Klopp C."/>
            <person name="Donnadieu C."/>
            <person name="Jouanno E."/>
            <person name="Lampietro C."/>
            <person name="Louis A."/>
            <person name="Herpin A."/>
            <person name="Echchiki A."/>
            <person name="Berthelot C."/>
            <person name="Parey E."/>
            <person name="Roest-Crollius H."/>
            <person name="Braasch I."/>
            <person name="Postlethwait J."/>
            <person name="Bobe J."/>
            <person name="Montfort J."/>
            <person name="Bouchez O."/>
            <person name="Begum T."/>
            <person name="Mejri S."/>
            <person name="Adams A."/>
            <person name="Chen W.-J."/>
            <person name="Guiguen Y."/>
        </authorList>
    </citation>
    <scope>NUCLEOTIDE SEQUENCE</scope>
    <source>
        <strain evidence="2">YG-15Mar2019-1</strain>
        <tissue evidence="2">Brain</tissue>
    </source>
</reference>
<feature type="compositionally biased region" description="Basic and acidic residues" evidence="1">
    <location>
        <begin position="20"/>
        <end position="31"/>
    </location>
</feature>
<dbReference type="EMBL" id="JAFDVH010000024">
    <property type="protein sequence ID" value="KAG7455099.1"/>
    <property type="molecule type" value="Genomic_DNA"/>
</dbReference>
<evidence type="ECO:0000256" key="1">
    <source>
        <dbReference type="SAM" id="MobiDB-lite"/>
    </source>
</evidence>
<dbReference type="OrthoDB" id="8954331at2759"/>
<name>A0A9D3PAW7_MEGAT</name>
<accession>A0A9D3PAW7</accession>
<comment type="caution">
    <text evidence="2">The sequence shown here is derived from an EMBL/GenBank/DDBJ whole genome shotgun (WGS) entry which is preliminary data.</text>
</comment>
<proteinExistence type="predicted"/>
<dbReference type="Proteomes" id="UP001046870">
    <property type="component" value="Chromosome 24"/>
</dbReference>
<organism evidence="2 3">
    <name type="scientific">Megalops atlanticus</name>
    <name type="common">Tarpon</name>
    <name type="synonym">Clupea gigantea</name>
    <dbReference type="NCBI Taxonomy" id="7932"/>
    <lineage>
        <taxon>Eukaryota</taxon>
        <taxon>Metazoa</taxon>
        <taxon>Chordata</taxon>
        <taxon>Craniata</taxon>
        <taxon>Vertebrata</taxon>
        <taxon>Euteleostomi</taxon>
        <taxon>Actinopterygii</taxon>
        <taxon>Neopterygii</taxon>
        <taxon>Teleostei</taxon>
        <taxon>Elopiformes</taxon>
        <taxon>Megalopidae</taxon>
        <taxon>Megalops</taxon>
    </lineage>
</organism>
<protein>
    <submittedName>
        <fullName evidence="2">Uncharacterized protein</fullName>
    </submittedName>
</protein>
<keyword evidence="3" id="KW-1185">Reference proteome</keyword>
<evidence type="ECO:0000313" key="3">
    <source>
        <dbReference type="Proteomes" id="UP001046870"/>
    </source>
</evidence>
<feature type="compositionally biased region" description="Low complexity" evidence="1">
    <location>
        <begin position="49"/>
        <end position="62"/>
    </location>
</feature>
<sequence length="98" mass="10073">MGSVTSALTKTRNAIVKVGSEPERDSERSHSAPESARGRKRSVRASVFSSQRGRQSARQSLSEVLNGQDTGGGAAPPHPSGSALAGKRSSTKAGTPSL</sequence>
<dbReference type="AlphaFoldDB" id="A0A9D3PAW7"/>